<keyword evidence="3 4" id="KW-0067">ATP-binding</keyword>
<dbReference type="InterPro" id="IPR027417">
    <property type="entry name" value="P-loop_NTPase"/>
</dbReference>
<evidence type="ECO:0000259" key="5">
    <source>
        <dbReference type="PROSITE" id="PS50011"/>
    </source>
</evidence>
<protein>
    <submittedName>
        <fullName evidence="7">ATPase</fullName>
    </submittedName>
    <submittedName>
        <fullName evidence="6">Adenylate cyclase</fullName>
    </submittedName>
</protein>
<dbReference type="Proteomes" id="UP000256345">
    <property type="component" value="Unassembled WGS sequence"/>
</dbReference>
<evidence type="ECO:0000256" key="3">
    <source>
        <dbReference type="ARBA" id="ARBA00022840"/>
    </source>
</evidence>
<dbReference type="Gene3D" id="1.25.40.10">
    <property type="entry name" value="Tetratricopeptide repeat domain"/>
    <property type="match status" value="2"/>
</dbReference>
<evidence type="ECO:0000313" key="9">
    <source>
        <dbReference type="Proteomes" id="UP000256345"/>
    </source>
</evidence>
<dbReference type="SUPFAM" id="SSF48452">
    <property type="entry name" value="TPR-like"/>
    <property type="match status" value="2"/>
</dbReference>
<dbReference type="PROSITE" id="PS00107">
    <property type="entry name" value="PROTEIN_KINASE_ATP"/>
    <property type="match status" value="1"/>
</dbReference>
<gene>
    <name evidence="6" type="ORF">AA314_01290</name>
    <name evidence="7" type="ORF">ATI61_109142</name>
</gene>
<dbReference type="SUPFAM" id="SSF55073">
    <property type="entry name" value="Nucleotide cyclase"/>
    <property type="match status" value="1"/>
</dbReference>
<dbReference type="EMBL" id="QUMU01000009">
    <property type="protein sequence ID" value="REG27805.1"/>
    <property type="molecule type" value="Genomic_DNA"/>
</dbReference>
<dbReference type="PROSITE" id="PS50011">
    <property type="entry name" value="PROTEIN_KINASE_DOM"/>
    <property type="match status" value="1"/>
</dbReference>
<dbReference type="CDD" id="cd07302">
    <property type="entry name" value="CHD"/>
    <property type="match status" value="1"/>
</dbReference>
<dbReference type="InterPro" id="IPR017441">
    <property type="entry name" value="Protein_kinase_ATP_BS"/>
</dbReference>
<proteinExistence type="predicted"/>
<dbReference type="EMBL" id="CP011509">
    <property type="protein sequence ID" value="AKI99663.1"/>
    <property type="molecule type" value="Genomic_DNA"/>
</dbReference>
<dbReference type="Gene3D" id="3.30.70.1230">
    <property type="entry name" value="Nucleotide cyclase"/>
    <property type="match status" value="1"/>
</dbReference>
<comment type="subcellular location">
    <subcellularLocation>
        <location evidence="1">Membrane</location>
        <topology evidence="1">Single-pass membrane protein</topology>
    </subcellularLocation>
</comment>
<dbReference type="GO" id="GO:0035556">
    <property type="term" value="P:intracellular signal transduction"/>
    <property type="evidence" value="ECO:0007669"/>
    <property type="project" value="InterPro"/>
</dbReference>
<dbReference type="SUPFAM" id="SSF56112">
    <property type="entry name" value="Protein kinase-like (PK-like)"/>
    <property type="match status" value="1"/>
</dbReference>
<name>A0AAC8Q3B5_9BACT</name>
<dbReference type="Pfam" id="PF13191">
    <property type="entry name" value="AAA_16"/>
    <property type="match status" value="1"/>
</dbReference>
<organism evidence="6 8">
    <name type="scientific">Archangium gephyra</name>
    <dbReference type="NCBI Taxonomy" id="48"/>
    <lineage>
        <taxon>Bacteria</taxon>
        <taxon>Pseudomonadati</taxon>
        <taxon>Myxococcota</taxon>
        <taxon>Myxococcia</taxon>
        <taxon>Myxococcales</taxon>
        <taxon>Cystobacterineae</taxon>
        <taxon>Archangiaceae</taxon>
        <taxon>Archangium</taxon>
    </lineage>
</organism>
<accession>A0AAC8Q3B5</accession>
<dbReference type="GO" id="GO:0009190">
    <property type="term" value="P:cyclic nucleotide biosynthetic process"/>
    <property type="evidence" value="ECO:0007669"/>
    <property type="project" value="InterPro"/>
</dbReference>
<dbReference type="RefSeq" id="WP_082174986.1">
    <property type="nucleotide sequence ID" value="NZ_CP011509.1"/>
</dbReference>
<dbReference type="GO" id="GO:0004672">
    <property type="term" value="F:protein kinase activity"/>
    <property type="evidence" value="ECO:0007669"/>
    <property type="project" value="InterPro"/>
</dbReference>
<feature type="domain" description="Protein kinase" evidence="5">
    <location>
        <begin position="55"/>
        <end position="322"/>
    </location>
</feature>
<dbReference type="Gene3D" id="3.30.200.20">
    <property type="entry name" value="Phosphorylase Kinase, domain 1"/>
    <property type="match status" value="1"/>
</dbReference>
<reference evidence="6 8" key="1">
    <citation type="submission" date="2015-05" db="EMBL/GenBank/DDBJ databases">
        <title>Genome assembly of Archangium gephyra DSM 2261.</title>
        <authorList>
            <person name="Sharma G."/>
            <person name="Subramanian S."/>
        </authorList>
    </citation>
    <scope>NUCLEOTIDE SEQUENCE [LARGE SCALE GENOMIC DNA]</scope>
    <source>
        <strain evidence="6 8">DSM 2261</strain>
    </source>
</reference>
<dbReference type="InterPro" id="IPR041664">
    <property type="entry name" value="AAA_16"/>
</dbReference>
<dbReference type="Proteomes" id="UP000035579">
    <property type="component" value="Chromosome"/>
</dbReference>
<dbReference type="PANTHER" id="PTHR16305">
    <property type="entry name" value="TESTICULAR SOLUBLE ADENYLYL CYCLASE"/>
    <property type="match status" value="1"/>
</dbReference>
<dbReference type="Pfam" id="PF00069">
    <property type="entry name" value="Pkinase"/>
    <property type="match status" value="1"/>
</dbReference>
<dbReference type="KEGG" id="age:AA314_01290"/>
<dbReference type="InterPro" id="IPR011990">
    <property type="entry name" value="TPR-like_helical_dom_sf"/>
</dbReference>
<dbReference type="InterPro" id="IPR008271">
    <property type="entry name" value="Ser/Thr_kinase_AS"/>
</dbReference>
<dbReference type="GO" id="GO:0016020">
    <property type="term" value="C:membrane"/>
    <property type="evidence" value="ECO:0007669"/>
    <property type="project" value="UniProtKB-SubCell"/>
</dbReference>
<sequence length="1327" mass="147668">MPGNTGRNGDGDGSGSGFEDSDFGDGLLQAVSQESALLRIPTLGERLGGGDGQRFEILEQLGGGSMGRVFRAWDAQLRREVALKFLLPGTPLGESQLFSLLRQEALAIAQLAHANIVRLFDTSEWVGASWEPRIPFLIMECLEGESLSALLQREPRLEPRRALTLLAGIAAGLAHAHEHHVIHRDLKPSNVFLTRQGEVKLLDFGLAWLLEEGSTPGFEDLPNAGTPAYMAPEQWRSERQDERTDIWSTGIVLYEMLTGGTPYPSVNLQELRARVLSAEPVPSVREHHPELPREVEPLLRTMLAKAPERRYQTGQELVEELREVRESLGLRGQTPRRVRPERRQVTLVACRLMGLAAPGQALDAEDIGELEEAFHHQCAELVQQRGGSIVLAMGDEVLACFGYPAVREDDSEHAVQAGLALARELPAALHRKLPRLASDVLSVKVGLHTDQVTLSEPSREHGNRALVLQGEAPKVVTWLASQAGPHSVAASEATWALVRGRFEAEPLGTFIYEGISGTLRLGLYRVLSERPASYRFEKAIVTGGLTPLVGREQELQRLLTHWDTARRGQDGFVLVTGEAGVGKSRLIQELHARVCQDSCIHFQCQCWPQSSTSAFQPIIEVLRRLFASHAVWPESLGLSEEHVSLLSQLLSLPESEERPPLQLSPERRKERTLEALASLLSHVAREHPVLAVVEDLHWADPSTLELLGYLVERVDPQRILFVLSARPDFHPPWPAHPRLHRLTLERLSPEHTATLVREAAGGRTLPPEVVRQLVARTDGVPLFVEELTHMVLERGTPDAIPITLNELLLARLDLLPPRQKSLAQECAAIGRSFSHALLATLTRRSPAALQRDLEELTEAGLLQPLNERAGLGYRFRHALIQDAACQSLPRSARRKLHHRITEALLEQSPEVRHTQPELLAHHYTEAGEYEPAIRYWFQAGQRASVRSANQEAVSHFQQALKLLRLQPDTPQRLQEELRLLISLGIPLAQVQGYRSPEVERTYTRARALIPRVGEALPRLQLSYWGLFVYSFSRAEYGVAHELAGQLVAQGERHQDMELLALGHRMMAATFYIWGELSAALEHVERGLACPDLPLEAHRAIAEKQWINPRATTLAFGAMVYSALGRDEKAWRASQEALELAKRIGHPHTTATVLNYICVACQLRREARCALEWSAQAIALAHEHGFRASEIWATLIHGWAMAELGQARAGLRLIREGIAAWRGPGISAGLFHHDLGLLAELHLKLGQPHEALALLNEALERAPTEGQHFYEAELHRLRGEALRELGHELDARECFLRAIQVARQQGARGFEERAREALGARPPEHHAP</sequence>
<dbReference type="Gene3D" id="1.10.510.10">
    <property type="entry name" value="Transferase(Phosphotransferase) domain 1"/>
    <property type="match status" value="1"/>
</dbReference>
<keyword evidence="9" id="KW-1185">Reference proteome</keyword>
<evidence type="ECO:0000256" key="1">
    <source>
        <dbReference type="ARBA" id="ARBA00004167"/>
    </source>
</evidence>
<evidence type="ECO:0000313" key="8">
    <source>
        <dbReference type="Proteomes" id="UP000035579"/>
    </source>
</evidence>
<dbReference type="InterPro" id="IPR019734">
    <property type="entry name" value="TPR_rpt"/>
</dbReference>
<dbReference type="CDD" id="cd14014">
    <property type="entry name" value="STKc_PknB_like"/>
    <property type="match status" value="1"/>
</dbReference>
<dbReference type="PANTHER" id="PTHR16305:SF28">
    <property type="entry name" value="GUANYLATE CYCLASE DOMAIN-CONTAINING PROTEIN"/>
    <property type="match status" value="1"/>
</dbReference>
<keyword evidence="2 4" id="KW-0547">Nucleotide-binding</keyword>
<dbReference type="SUPFAM" id="SSF52540">
    <property type="entry name" value="P-loop containing nucleoside triphosphate hydrolases"/>
    <property type="match status" value="1"/>
</dbReference>
<dbReference type="SMART" id="SM00220">
    <property type="entry name" value="S_TKc"/>
    <property type="match status" value="1"/>
</dbReference>
<dbReference type="SMART" id="SM00028">
    <property type="entry name" value="TPR"/>
    <property type="match status" value="4"/>
</dbReference>
<dbReference type="PROSITE" id="PS00108">
    <property type="entry name" value="PROTEIN_KINASE_ST"/>
    <property type="match status" value="1"/>
</dbReference>
<dbReference type="GO" id="GO:0004016">
    <property type="term" value="F:adenylate cyclase activity"/>
    <property type="evidence" value="ECO:0007669"/>
    <property type="project" value="UniProtKB-ARBA"/>
</dbReference>
<dbReference type="InterPro" id="IPR001054">
    <property type="entry name" value="A/G_cyclase"/>
</dbReference>
<feature type="binding site" evidence="4">
    <location>
        <position position="84"/>
    </location>
    <ligand>
        <name>ATP</name>
        <dbReference type="ChEBI" id="CHEBI:30616"/>
    </ligand>
</feature>
<evidence type="ECO:0000256" key="4">
    <source>
        <dbReference type="PROSITE-ProRule" id="PRU10141"/>
    </source>
</evidence>
<evidence type="ECO:0000313" key="7">
    <source>
        <dbReference type="EMBL" id="REG27805.1"/>
    </source>
</evidence>
<evidence type="ECO:0000256" key="2">
    <source>
        <dbReference type="ARBA" id="ARBA00022741"/>
    </source>
</evidence>
<dbReference type="InterPro" id="IPR011009">
    <property type="entry name" value="Kinase-like_dom_sf"/>
</dbReference>
<dbReference type="InterPro" id="IPR029787">
    <property type="entry name" value="Nucleotide_cyclase"/>
</dbReference>
<dbReference type="GO" id="GO:0005524">
    <property type="term" value="F:ATP binding"/>
    <property type="evidence" value="ECO:0007669"/>
    <property type="project" value="UniProtKB-UniRule"/>
</dbReference>
<dbReference type="GO" id="GO:0005737">
    <property type="term" value="C:cytoplasm"/>
    <property type="evidence" value="ECO:0007669"/>
    <property type="project" value="TreeGrafter"/>
</dbReference>
<dbReference type="InterPro" id="IPR000719">
    <property type="entry name" value="Prot_kinase_dom"/>
</dbReference>
<dbReference type="Gene3D" id="3.40.50.300">
    <property type="entry name" value="P-loop containing nucleotide triphosphate hydrolases"/>
    <property type="match status" value="1"/>
</dbReference>
<evidence type="ECO:0000313" key="6">
    <source>
        <dbReference type="EMBL" id="AKI99663.1"/>
    </source>
</evidence>
<reference evidence="7 9" key="2">
    <citation type="submission" date="2018-08" db="EMBL/GenBank/DDBJ databases">
        <title>Genomic Encyclopedia of Archaeal and Bacterial Type Strains, Phase II (KMG-II): from individual species to whole genera.</title>
        <authorList>
            <person name="Goeker M."/>
        </authorList>
    </citation>
    <scope>NUCLEOTIDE SEQUENCE [LARGE SCALE GENOMIC DNA]</scope>
    <source>
        <strain evidence="7 9">DSM 2261</strain>
    </source>
</reference>